<dbReference type="Gene3D" id="3.30.70.1290">
    <property type="entry name" value="Transposase IS200-like"/>
    <property type="match status" value="1"/>
</dbReference>
<gene>
    <name evidence="1" type="ORF">SAMN05444277_1029</name>
</gene>
<dbReference type="AlphaFoldDB" id="A0A1I5TAZ0"/>
<dbReference type="InterPro" id="IPR036515">
    <property type="entry name" value="Transposase_17_sf"/>
</dbReference>
<evidence type="ECO:0008006" key="3">
    <source>
        <dbReference type="Google" id="ProtNLM"/>
    </source>
</evidence>
<evidence type="ECO:0000313" key="1">
    <source>
        <dbReference type="EMBL" id="SFP79847.1"/>
    </source>
</evidence>
<evidence type="ECO:0000313" key="2">
    <source>
        <dbReference type="Proteomes" id="UP000199031"/>
    </source>
</evidence>
<name>A0A1I5TAZ0_9BACT</name>
<accession>A0A1I5TAZ0</accession>
<dbReference type="RefSeq" id="WP_090655331.1">
    <property type="nucleotide sequence ID" value="NZ_FOXQ01000002.1"/>
</dbReference>
<sequence length="95" mass="10990">MPVRKTISEKDGGYFITFTCTRWLLLFEITNGYNFVYKWFDVLKKANYYIIGYTIMPSHTHTIIAFHNTGKSINSIGVEKVEFTEPASEPDLEIS</sequence>
<proteinExistence type="predicted"/>
<dbReference type="Proteomes" id="UP000199031">
    <property type="component" value="Unassembled WGS sequence"/>
</dbReference>
<keyword evidence="2" id="KW-1185">Reference proteome</keyword>
<dbReference type="GO" id="GO:0003677">
    <property type="term" value="F:DNA binding"/>
    <property type="evidence" value="ECO:0007669"/>
    <property type="project" value="InterPro"/>
</dbReference>
<reference evidence="1 2" key="1">
    <citation type="submission" date="2016-10" db="EMBL/GenBank/DDBJ databases">
        <authorList>
            <person name="de Groot N.N."/>
        </authorList>
    </citation>
    <scope>NUCLEOTIDE SEQUENCE [LARGE SCALE GENOMIC DNA]</scope>
    <source>
        <strain evidence="1 2">DSM 28286</strain>
    </source>
</reference>
<organism evidence="1 2">
    <name type="scientific">Parafilimonas terrae</name>
    <dbReference type="NCBI Taxonomy" id="1465490"/>
    <lineage>
        <taxon>Bacteria</taxon>
        <taxon>Pseudomonadati</taxon>
        <taxon>Bacteroidota</taxon>
        <taxon>Chitinophagia</taxon>
        <taxon>Chitinophagales</taxon>
        <taxon>Chitinophagaceae</taxon>
        <taxon>Parafilimonas</taxon>
    </lineage>
</organism>
<dbReference type="EMBL" id="FOXQ01000002">
    <property type="protein sequence ID" value="SFP79847.1"/>
    <property type="molecule type" value="Genomic_DNA"/>
</dbReference>
<dbReference type="SUPFAM" id="SSF143422">
    <property type="entry name" value="Transposase IS200-like"/>
    <property type="match status" value="1"/>
</dbReference>
<dbReference type="GO" id="GO:0006313">
    <property type="term" value="P:DNA transposition"/>
    <property type="evidence" value="ECO:0007669"/>
    <property type="project" value="InterPro"/>
</dbReference>
<protein>
    <recommendedName>
        <fullName evidence="3">Transposase IS200-like domain-containing protein</fullName>
    </recommendedName>
</protein>
<dbReference type="GO" id="GO:0004803">
    <property type="term" value="F:transposase activity"/>
    <property type="evidence" value="ECO:0007669"/>
    <property type="project" value="InterPro"/>
</dbReference>
<dbReference type="OrthoDB" id="9788881at2"/>